<gene>
    <name evidence="1" type="ORF">LZZ85_12670</name>
</gene>
<evidence type="ECO:0000313" key="1">
    <source>
        <dbReference type="EMBL" id="MCG2615145.1"/>
    </source>
</evidence>
<organism evidence="1 2">
    <name type="scientific">Terrimonas ginsenosidimutans</name>
    <dbReference type="NCBI Taxonomy" id="2908004"/>
    <lineage>
        <taxon>Bacteria</taxon>
        <taxon>Pseudomonadati</taxon>
        <taxon>Bacteroidota</taxon>
        <taxon>Chitinophagia</taxon>
        <taxon>Chitinophagales</taxon>
        <taxon>Chitinophagaceae</taxon>
        <taxon>Terrimonas</taxon>
    </lineage>
</organism>
<protein>
    <submittedName>
        <fullName evidence="1">Uncharacterized protein</fullName>
    </submittedName>
</protein>
<dbReference type="RefSeq" id="WP_237872224.1">
    <property type="nucleotide sequence ID" value="NZ_JAKLTR010000007.1"/>
</dbReference>
<proteinExistence type="predicted"/>
<accession>A0ABS9KS56</accession>
<evidence type="ECO:0000313" key="2">
    <source>
        <dbReference type="Proteomes" id="UP001165367"/>
    </source>
</evidence>
<reference evidence="1" key="1">
    <citation type="submission" date="2022-01" db="EMBL/GenBank/DDBJ databases">
        <authorList>
            <person name="Jo J.-H."/>
            <person name="Im W.-T."/>
        </authorList>
    </citation>
    <scope>NUCLEOTIDE SEQUENCE</scope>
    <source>
        <strain evidence="1">NA20</strain>
    </source>
</reference>
<dbReference type="Proteomes" id="UP001165367">
    <property type="component" value="Unassembled WGS sequence"/>
</dbReference>
<keyword evidence="2" id="KW-1185">Reference proteome</keyword>
<dbReference type="EMBL" id="JAKLTR010000007">
    <property type="protein sequence ID" value="MCG2615145.1"/>
    <property type="molecule type" value="Genomic_DNA"/>
</dbReference>
<name>A0ABS9KS56_9BACT</name>
<sequence>MHEDIDQQSTPATSETDKPVDIVQELIAIHTTRIDAARRLNPTLEDAADTPVVLQSTGWITQLTDELSDFGDAVQSIANRENQYQQAWKNALNILDGLSASECKSTWMKMEAILTEHYQHLLLKEESLPRSLLQMIRQQSREIANPSA</sequence>
<comment type="caution">
    <text evidence="1">The sequence shown here is derived from an EMBL/GenBank/DDBJ whole genome shotgun (WGS) entry which is preliminary data.</text>
</comment>